<organism evidence="2 3">
    <name type="scientific">Araneus ventricosus</name>
    <name type="common">Orbweaver spider</name>
    <name type="synonym">Epeira ventricosa</name>
    <dbReference type="NCBI Taxonomy" id="182803"/>
    <lineage>
        <taxon>Eukaryota</taxon>
        <taxon>Metazoa</taxon>
        <taxon>Ecdysozoa</taxon>
        <taxon>Arthropoda</taxon>
        <taxon>Chelicerata</taxon>
        <taxon>Arachnida</taxon>
        <taxon>Araneae</taxon>
        <taxon>Araneomorphae</taxon>
        <taxon>Entelegynae</taxon>
        <taxon>Araneoidea</taxon>
        <taxon>Araneidae</taxon>
        <taxon>Araneus</taxon>
    </lineage>
</organism>
<evidence type="ECO:0000313" key="2">
    <source>
        <dbReference type="EMBL" id="GBM86892.1"/>
    </source>
</evidence>
<reference evidence="2 3" key="1">
    <citation type="journal article" date="2019" name="Sci. Rep.">
        <title>Orb-weaving spider Araneus ventricosus genome elucidates the spidroin gene catalogue.</title>
        <authorList>
            <person name="Kono N."/>
            <person name="Nakamura H."/>
            <person name="Ohtoshi R."/>
            <person name="Moran D.A.P."/>
            <person name="Shinohara A."/>
            <person name="Yoshida Y."/>
            <person name="Fujiwara M."/>
            <person name="Mori M."/>
            <person name="Tomita M."/>
            <person name="Arakawa K."/>
        </authorList>
    </citation>
    <scope>NUCLEOTIDE SEQUENCE [LARGE SCALE GENOMIC DNA]</scope>
</reference>
<sequence>ARTERRAAPCPPFLQALRLMYQLDRHGTISTDRTSPHAPVPATITTGVPVG</sequence>
<accession>A0A4Y2JCC4</accession>
<name>A0A4Y2JCC4_ARAVE</name>
<dbReference type="EMBL" id="BGPR01109729">
    <property type="protein sequence ID" value="GBM86892.1"/>
    <property type="molecule type" value="Genomic_DNA"/>
</dbReference>
<evidence type="ECO:0000256" key="1">
    <source>
        <dbReference type="SAM" id="MobiDB-lite"/>
    </source>
</evidence>
<dbReference type="AlphaFoldDB" id="A0A4Y2JCC4"/>
<proteinExistence type="predicted"/>
<protein>
    <submittedName>
        <fullName evidence="2">Uncharacterized protein</fullName>
    </submittedName>
</protein>
<gene>
    <name evidence="2" type="ORF">AVEN_253140_1</name>
</gene>
<feature type="region of interest" description="Disordered" evidence="1">
    <location>
        <begin position="29"/>
        <end position="51"/>
    </location>
</feature>
<comment type="caution">
    <text evidence="2">The sequence shown here is derived from an EMBL/GenBank/DDBJ whole genome shotgun (WGS) entry which is preliminary data.</text>
</comment>
<dbReference type="Proteomes" id="UP000499080">
    <property type="component" value="Unassembled WGS sequence"/>
</dbReference>
<keyword evidence="3" id="KW-1185">Reference proteome</keyword>
<evidence type="ECO:0000313" key="3">
    <source>
        <dbReference type="Proteomes" id="UP000499080"/>
    </source>
</evidence>
<feature type="non-terminal residue" evidence="2">
    <location>
        <position position="1"/>
    </location>
</feature>